<reference evidence="3" key="1">
    <citation type="submission" date="2018-12" db="EMBL/GenBank/DDBJ databases">
        <title>Tengunoibacter tsumagoiensis gen. nov., sp. nov., Dictyobacter kobayashii sp. nov., D. alpinus sp. nov., and D. joshuensis sp. nov. and description of Dictyobacteraceae fam. nov. within the order Ktedonobacterales isolated from Tengu-no-mugimeshi.</title>
        <authorList>
            <person name="Wang C.M."/>
            <person name="Zheng Y."/>
            <person name="Sakai Y."/>
            <person name="Toyoda A."/>
            <person name="Minakuchi Y."/>
            <person name="Abe K."/>
            <person name="Yokota A."/>
            <person name="Yabe S."/>
        </authorList>
    </citation>
    <scope>NUCLEOTIDE SEQUENCE [LARGE SCALE GENOMIC DNA]</scope>
    <source>
        <strain evidence="3">Uno16</strain>
    </source>
</reference>
<keyword evidence="1" id="KW-0472">Membrane</keyword>
<proteinExistence type="predicted"/>
<feature type="transmembrane region" description="Helical" evidence="1">
    <location>
        <begin position="20"/>
        <end position="38"/>
    </location>
</feature>
<evidence type="ECO:0000313" key="3">
    <source>
        <dbReference type="Proteomes" id="UP000287171"/>
    </source>
</evidence>
<gene>
    <name evidence="2" type="ORF">KDA_32950</name>
</gene>
<organism evidence="2 3">
    <name type="scientific">Dictyobacter alpinus</name>
    <dbReference type="NCBI Taxonomy" id="2014873"/>
    <lineage>
        <taxon>Bacteria</taxon>
        <taxon>Bacillati</taxon>
        <taxon>Chloroflexota</taxon>
        <taxon>Ktedonobacteria</taxon>
        <taxon>Ktedonobacterales</taxon>
        <taxon>Dictyobacteraceae</taxon>
        <taxon>Dictyobacter</taxon>
    </lineage>
</organism>
<keyword evidence="3" id="KW-1185">Reference proteome</keyword>
<accession>A0A402B8W0</accession>
<dbReference type="EMBL" id="BIFT01000001">
    <property type="protein sequence ID" value="GCE27811.1"/>
    <property type="molecule type" value="Genomic_DNA"/>
</dbReference>
<evidence type="ECO:0000256" key="1">
    <source>
        <dbReference type="SAM" id="Phobius"/>
    </source>
</evidence>
<keyword evidence="1" id="KW-1133">Transmembrane helix</keyword>
<dbReference type="RefSeq" id="WP_281275885.1">
    <property type="nucleotide sequence ID" value="NZ_BIFT01000001.1"/>
</dbReference>
<dbReference type="AlphaFoldDB" id="A0A402B8W0"/>
<protein>
    <submittedName>
        <fullName evidence="2">Uncharacterized protein</fullName>
    </submittedName>
</protein>
<sequence length="40" mass="4573">MNEKQLETKKEEAPNKGYSFIIGIFIALAIIILFAFLFPN</sequence>
<dbReference type="Proteomes" id="UP000287171">
    <property type="component" value="Unassembled WGS sequence"/>
</dbReference>
<evidence type="ECO:0000313" key="2">
    <source>
        <dbReference type="EMBL" id="GCE27811.1"/>
    </source>
</evidence>
<name>A0A402B8W0_9CHLR</name>
<keyword evidence="1" id="KW-0812">Transmembrane</keyword>
<comment type="caution">
    <text evidence="2">The sequence shown here is derived from an EMBL/GenBank/DDBJ whole genome shotgun (WGS) entry which is preliminary data.</text>
</comment>